<dbReference type="PANTHER" id="PTHR31669">
    <property type="entry name" value="PROTEIN FAR1-RELATED SEQUENCE 10-RELATED"/>
    <property type="match status" value="1"/>
</dbReference>
<evidence type="ECO:0000313" key="9">
    <source>
        <dbReference type="EMBL" id="MQL96864.1"/>
    </source>
</evidence>
<evidence type="ECO:0000256" key="2">
    <source>
        <dbReference type="ARBA" id="ARBA00022723"/>
    </source>
</evidence>
<dbReference type="InterPro" id="IPR004330">
    <property type="entry name" value="FAR1_DNA_bnd_dom"/>
</dbReference>
<sequence length="953" mass="108624">MSRCRPKSFVEAEEESAGMVWVALQLAGKTRRGGSEEEKYLVQTVGVQQVTHRQAPPSGLTEGEVAYFIITVLSLTVSRRKTSLPLLSFPATELLLLQHEVCSSSSNANAEVSAFLSFVRRRTTDESLRPEFPVQSRMTNAGRVLPRRQLWLKSLKLFLVLKVACSLFYVVRVGVIGDKIVSEGFEVNTPEKTNSSNARSYNGAQPSEGMIFENANDSMTFYNTYGRNVGFGTCVISSKWKDGECIFRHLGCWRNGKSKRKAEAKNHRDSPKIGCNASVKVKVDKSSGKHVFCELIIEHNHDLNPGGAKYFRSHRKICTPQKREINNMRRSGDQILKNYEECNDNEWMKSLYESRLKWAPVFLKDTFFARMSSSQRSKSIHHFFDGFVQSKTTLGEFIDKYSVALDSRYDAENEADVKTMETAPFLRTSSPFEKQTSSIYTRAIFKKFQEELMEIASCVPTIIHDDDKKLTMRIKSFENIKVKHFEKIIAKEFTVSVDRTEDLVACACKSFEFRGYLCRHALVGLQFAGIARIPERYILKRWTIEMRYRHANDEYIIQNGLVDSAACRYSNLIHHLMKVVEVGSMSEAMHDIVVKEIPNLLKKLIDSSQSQASSENAIPLGSLSHVVNDPPRAKTKGRGRQKRIESSIEKIKKRSKLKRREPCLTSGRTPAEDTVQPHVQPMHQVLGMPQMQHGQSMLNIPHTVQLMQFMSQMQPMPSPQVMPHMQPMCLPQVMPQMQLTQMHQMPPLQAMPQMQSINGFYSSLWSHHEESLVCTGGERWDTYAQKGSRAQGHFELERASRRSLLREQRLRNGSSVVPLRTAEKGRPARSREKEDRDFAELELEKELRLCVVRPEEEQKGGEGSSWRGGKERNEGQQSLSPRDCERQDILKNKKAHHPILNHLAITHWVCLPMCHLVHANGVHQKEEGGDTCGVCPFRELVRVVHILSRSIQT</sequence>
<dbReference type="AlphaFoldDB" id="A0A843VV66"/>
<evidence type="ECO:0000256" key="4">
    <source>
        <dbReference type="ARBA" id="ARBA00022833"/>
    </source>
</evidence>
<dbReference type="InterPro" id="IPR031052">
    <property type="entry name" value="FHY3/FAR1"/>
</dbReference>
<feature type="region of interest" description="Disordered" evidence="7">
    <location>
        <begin position="616"/>
        <end position="674"/>
    </location>
</feature>
<keyword evidence="3 5" id="KW-0863">Zinc-finger</keyword>
<feature type="compositionally biased region" description="Basic and acidic residues" evidence="7">
    <location>
        <begin position="821"/>
        <end position="837"/>
    </location>
</feature>
<dbReference type="GO" id="GO:0008270">
    <property type="term" value="F:zinc ion binding"/>
    <property type="evidence" value="ECO:0007669"/>
    <property type="project" value="UniProtKB-UniRule"/>
</dbReference>
<feature type="region of interest" description="Disordered" evidence="7">
    <location>
        <begin position="854"/>
        <end position="883"/>
    </location>
</feature>
<evidence type="ECO:0000256" key="6">
    <source>
        <dbReference type="RuleBase" id="RU367018"/>
    </source>
</evidence>
<dbReference type="GO" id="GO:0006355">
    <property type="term" value="P:regulation of DNA-templated transcription"/>
    <property type="evidence" value="ECO:0007669"/>
    <property type="project" value="UniProtKB-UniRule"/>
</dbReference>
<name>A0A843VV66_COLES</name>
<evidence type="ECO:0000256" key="3">
    <source>
        <dbReference type="ARBA" id="ARBA00022771"/>
    </source>
</evidence>
<keyword evidence="2 6" id="KW-0479">Metal-binding</keyword>
<evidence type="ECO:0000313" key="10">
    <source>
        <dbReference type="Proteomes" id="UP000652761"/>
    </source>
</evidence>
<dbReference type="SMART" id="SM00575">
    <property type="entry name" value="ZnF_PMZ"/>
    <property type="match status" value="1"/>
</dbReference>
<dbReference type="PROSITE" id="PS50966">
    <property type="entry name" value="ZF_SWIM"/>
    <property type="match status" value="1"/>
</dbReference>
<comment type="function">
    <text evidence="6">Putative transcription activator involved in regulating light control of development.</text>
</comment>
<gene>
    <name evidence="9" type="ORF">Taro_029544</name>
</gene>
<comment type="similarity">
    <text evidence="1 6">Belongs to the FHY3/FAR1 family.</text>
</comment>
<reference evidence="9" key="1">
    <citation type="submission" date="2017-07" db="EMBL/GenBank/DDBJ databases">
        <title>Taro Niue Genome Assembly and Annotation.</title>
        <authorList>
            <person name="Atibalentja N."/>
            <person name="Keating K."/>
            <person name="Fields C.J."/>
        </authorList>
    </citation>
    <scope>NUCLEOTIDE SEQUENCE</scope>
    <source>
        <strain evidence="9">Niue_2</strain>
        <tissue evidence="9">Leaf</tissue>
    </source>
</reference>
<evidence type="ECO:0000256" key="5">
    <source>
        <dbReference type="PROSITE-ProRule" id="PRU00325"/>
    </source>
</evidence>
<evidence type="ECO:0000259" key="8">
    <source>
        <dbReference type="PROSITE" id="PS50966"/>
    </source>
</evidence>
<dbReference type="GO" id="GO:0005634">
    <property type="term" value="C:nucleus"/>
    <property type="evidence" value="ECO:0007669"/>
    <property type="project" value="UniProtKB-SubCell"/>
</dbReference>
<dbReference type="PANTHER" id="PTHR31669:SF251">
    <property type="entry name" value="PROTEIN FAR1-RELATED SEQUENCE"/>
    <property type="match status" value="1"/>
</dbReference>
<feature type="region of interest" description="Disordered" evidence="7">
    <location>
        <begin position="815"/>
        <end position="837"/>
    </location>
</feature>
<keyword evidence="4 6" id="KW-0862">Zinc</keyword>
<accession>A0A843VV66</accession>
<proteinExistence type="inferred from homology"/>
<dbReference type="Proteomes" id="UP000652761">
    <property type="component" value="Unassembled WGS sequence"/>
</dbReference>
<protein>
    <recommendedName>
        <fullName evidence="6">Protein FAR1-RELATED SEQUENCE</fullName>
    </recommendedName>
</protein>
<comment type="subcellular location">
    <subcellularLocation>
        <location evidence="6">Nucleus</location>
    </subcellularLocation>
</comment>
<keyword evidence="6" id="KW-0539">Nucleus</keyword>
<dbReference type="EMBL" id="NMUH01001969">
    <property type="protein sequence ID" value="MQL96864.1"/>
    <property type="molecule type" value="Genomic_DNA"/>
</dbReference>
<feature type="domain" description="SWIM-type" evidence="8">
    <location>
        <begin position="493"/>
        <end position="529"/>
    </location>
</feature>
<dbReference type="InterPro" id="IPR007527">
    <property type="entry name" value="Znf_SWIM"/>
</dbReference>
<evidence type="ECO:0000256" key="1">
    <source>
        <dbReference type="ARBA" id="ARBA00005889"/>
    </source>
</evidence>
<dbReference type="Pfam" id="PF03101">
    <property type="entry name" value="FAR1"/>
    <property type="match status" value="1"/>
</dbReference>
<comment type="caution">
    <text evidence="9">The sequence shown here is derived from an EMBL/GenBank/DDBJ whole genome shotgun (WGS) entry which is preliminary data.</text>
</comment>
<organism evidence="9 10">
    <name type="scientific">Colocasia esculenta</name>
    <name type="common">Wild taro</name>
    <name type="synonym">Arum esculentum</name>
    <dbReference type="NCBI Taxonomy" id="4460"/>
    <lineage>
        <taxon>Eukaryota</taxon>
        <taxon>Viridiplantae</taxon>
        <taxon>Streptophyta</taxon>
        <taxon>Embryophyta</taxon>
        <taxon>Tracheophyta</taxon>
        <taxon>Spermatophyta</taxon>
        <taxon>Magnoliopsida</taxon>
        <taxon>Liliopsida</taxon>
        <taxon>Araceae</taxon>
        <taxon>Aroideae</taxon>
        <taxon>Colocasieae</taxon>
        <taxon>Colocasia</taxon>
    </lineage>
</organism>
<keyword evidence="10" id="KW-1185">Reference proteome</keyword>
<dbReference type="InterPro" id="IPR006564">
    <property type="entry name" value="Znf_PMZ"/>
</dbReference>
<dbReference type="Pfam" id="PF04434">
    <property type="entry name" value="SWIM"/>
    <property type="match status" value="1"/>
</dbReference>
<evidence type="ECO:0000256" key="7">
    <source>
        <dbReference type="SAM" id="MobiDB-lite"/>
    </source>
</evidence>